<name>A0ABM7FTF9_9STAP</name>
<dbReference type="PROSITE" id="PS51186">
    <property type="entry name" value="GNAT"/>
    <property type="match status" value="1"/>
</dbReference>
<evidence type="ECO:0000313" key="2">
    <source>
        <dbReference type="EMBL" id="BBD91833.1"/>
    </source>
</evidence>
<dbReference type="PANTHER" id="PTHR43415:SF6">
    <property type="entry name" value="SPERMIDINE N(1)-ACETYLTRANSFERASE"/>
    <property type="match status" value="1"/>
</dbReference>
<keyword evidence="3" id="KW-1185">Reference proteome</keyword>
<dbReference type="EMBL" id="AP018586">
    <property type="protein sequence ID" value="BBD91833.1"/>
    <property type="molecule type" value="Genomic_DNA"/>
</dbReference>
<dbReference type="SUPFAM" id="SSF55729">
    <property type="entry name" value="Acyl-CoA N-acyltransferases (Nat)"/>
    <property type="match status" value="1"/>
</dbReference>
<evidence type="ECO:0000313" key="3">
    <source>
        <dbReference type="Proteomes" id="UP000274772"/>
    </source>
</evidence>
<accession>A0ABM7FTF9</accession>
<evidence type="ECO:0000259" key="1">
    <source>
        <dbReference type="PROSITE" id="PS51186"/>
    </source>
</evidence>
<proteinExistence type="predicted"/>
<dbReference type="PANTHER" id="PTHR43415">
    <property type="entry name" value="SPERMIDINE N(1)-ACETYLTRANSFERASE"/>
    <property type="match status" value="1"/>
</dbReference>
<dbReference type="CDD" id="cd04301">
    <property type="entry name" value="NAT_SF"/>
    <property type="match status" value="1"/>
</dbReference>
<reference evidence="2 3" key="1">
    <citation type="submission" date="2018-05" db="EMBL/GenBank/DDBJ databases">
        <title>Complete genome sequencing of three human clinical isolates of Staphylococcus caprae reveals virulence factors similar to those of S. epidermidis and S. capitis.</title>
        <authorList>
            <person name="Watanabe S."/>
            <person name="Cui L."/>
        </authorList>
    </citation>
    <scope>NUCLEOTIDE SEQUENCE [LARGE SCALE GENOMIC DNA]</scope>
    <source>
        <strain evidence="2 3">JMUB590</strain>
    </source>
</reference>
<organism evidence="2 3">
    <name type="scientific">Staphylococcus caprae</name>
    <dbReference type="NCBI Taxonomy" id="29380"/>
    <lineage>
        <taxon>Bacteria</taxon>
        <taxon>Bacillati</taxon>
        <taxon>Bacillota</taxon>
        <taxon>Bacilli</taxon>
        <taxon>Bacillales</taxon>
        <taxon>Staphylococcaceae</taxon>
        <taxon>Staphylococcus</taxon>
    </lineage>
</organism>
<dbReference type="Pfam" id="PF00583">
    <property type="entry name" value="Acetyltransf_1"/>
    <property type="match status" value="1"/>
</dbReference>
<dbReference type="InterPro" id="IPR016181">
    <property type="entry name" value="Acyl_CoA_acyltransferase"/>
</dbReference>
<dbReference type="Gene3D" id="3.40.630.30">
    <property type="match status" value="1"/>
</dbReference>
<gene>
    <name evidence="2" type="ORF">JMUB590_0723</name>
</gene>
<dbReference type="RefSeq" id="WP_002443764.1">
    <property type="nucleotide sequence ID" value="NZ_AP018585.1"/>
</dbReference>
<feature type="domain" description="N-acetyltransferase" evidence="1">
    <location>
        <begin position="150"/>
        <end position="294"/>
    </location>
</feature>
<dbReference type="Proteomes" id="UP000274772">
    <property type="component" value="Chromosome"/>
</dbReference>
<sequence length="294" mass="35139">MDIIQLSEPQEIKAFIESSLYLSTSYLYKLPQQYEDFDTLLNEAISNSGVVALTEDGTILALMLAFSYDHHRYKVIGPFIAQDFQLDDDHFQLLFDKLTEHQPEETIFNFSFEEGVQEYKPFMKQIHASYNFTDYYLEAHQDLGETFNSQNIIEYQRGFYRAFSKLHLMTFKHDAMTPEEIIESLDEHHRLFLFVSEGLLKGYLYLRVDAERHSAEIKYFSSHIDYRLKGIAFDLLEYALKFAFEHYSIHKVYFKIRNKNSKLVERFNELGFQINYEYKKYKFEPQHVHQDFTQ</sequence>
<dbReference type="GeneID" id="58050488"/>
<dbReference type="InterPro" id="IPR000182">
    <property type="entry name" value="GNAT_dom"/>
</dbReference>
<protein>
    <submittedName>
        <fullName evidence="2">GNAT family acetyltransferase</fullName>
    </submittedName>
</protein>